<dbReference type="Proteomes" id="UP000541421">
    <property type="component" value="Unassembled WGS sequence"/>
</dbReference>
<evidence type="ECO:0000313" key="3">
    <source>
        <dbReference type="Proteomes" id="UP000541421"/>
    </source>
</evidence>
<dbReference type="InterPro" id="IPR011089">
    <property type="entry name" value="GmrSD_C"/>
</dbReference>
<gene>
    <name evidence="2" type="ORF">HKX40_05460</name>
</gene>
<reference evidence="2 3" key="1">
    <citation type="submission" date="2020-05" db="EMBL/GenBank/DDBJ databases">
        <authorList>
            <person name="Niu N."/>
        </authorList>
    </citation>
    <scope>NUCLEOTIDE SEQUENCE [LARGE SCALE GENOMIC DNA]</scope>
    <source>
        <strain evidence="2 3">LMG10982</strain>
    </source>
</reference>
<dbReference type="Gene3D" id="2.170.16.10">
    <property type="entry name" value="Hedgehog/Intein (Hint) domain"/>
    <property type="match status" value="1"/>
</dbReference>
<organism evidence="2 3">
    <name type="scientific">Pelistega europaea</name>
    <dbReference type="NCBI Taxonomy" id="106147"/>
    <lineage>
        <taxon>Bacteria</taxon>
        <taxon>Pseudomonadati</taxon>
        <taxon>Pseudomonadota</taxon>
        <taxon>Betaproteobacteria</taxon>
        <taxon>Burkholderiales</taxon>
        <taxon>Alcaligenaceae</taxon>
        <taxon>Pelistega</taxon>
    </lineage>
</organism>
<dbReference type="Pfam" id="PF07510">
    <property type="entry name" value="GmrSD_C"/>
    <property type="match status" value="1"/>
</dbReference>
<dbReference type="EMBL" id="JABGBO010000005">
    <property type="protein sequence ID" value="NOL49579.1"/>
    <property type="molecule type" value="Genomic_DNA"/>
</dbReference>
<feature type="domain" description="GmrSD restriction endonucleases C-terminal" evidence="1">
    <location>
        <begin position="90"/>
        <end position="144"/>
    </location>
</feature>
<accession>A0A7Y4L9N3</accession>
<keyword evidence="3" id="KW-1185">Reference proteome</keyword>
<evidence type="ECO:0000313" key="2">
    <source>
        <dbReference type="EMBL" id="NOL49579.1"/>
    </source>
</evidence>
<dbReference type="AlphaFoldDB" id="A0A7Y4L9N3"/>
<comment type="caution">
    <text evidence="2">The sequence shown here is derived from an EMBL/GenBank/DDBJ whole genome shotgun (WGS) entry which is preliminary data.</text>
</comment>
<evidence type="ECO:0000259" key="1">
    <source>
        <dbReference type="Pfam" id="PF07510"/>
    </source>
</evidence>
<proteinExistence type="predicted"/>
<protein>
    <submittedName>
        <fullName evidence="2">DUF1524 domain-containing protein</fullName>
    </submittedName>
</protein>
<name>A0A7Y4L9N3_9BURK</name>
<sequence>MVLLNREGLPYLTVLDQYSTGKLETVYNIKVEDFSTYHIGHLGVWVHNANCCDFVNTYGDIEKKFIEGGWVDKTTGKVQYLDPFDEVRKDFPDGASASVDHILPKNGFDKITGFDRLPKEVQEAFINDPMNLQPLPKELNSSKGKKVETGTDGWKMYVKEGKEISPEYRAHLKKVQQEIIRRGLR</sequence>